<proteinExistence type="predicted"/>
<evidence type="ECO:0000256" key="1">
    <source>
        <dbReference type="SAM" id="MobiDB-lite"/>
    </source>
</evidence>
<gene>
    <name evidence="2" type="ORF">EVAR_13451_1</name>
</gene>
<reference evidence="2 3" key="1">
    <citation type="journal article" date="2019" name="Commun. Biol.">
        <title>The bagworm genome reveals a unique fibroin gene that provides high tensile strength.</title>
        <authorList>
            <person name="Kono N."/>
            <person name="Nakamura H."/>
            <person name="Ohtoshi R."/>
            <person name="Tomita M."/>
            <person name="Numata K."/>
            <person name="Arakawa K."/>
        </authorList>
    </citation>
    <scope>NUCLEOTIDE SEQUENCE [LARGE SCALE GENOMIC DNA]</scope>
</reference>
<dbReference type="AlphaFoldDB" id="A0A4C1UZE9"/>
<evidence type="ECO:0000313" key="3">
    <source>
        <dbReference type="Proteomes" id="UP000299102"/>
    </source>
</evidence>
<comment type="caution">
    <text evidence="2">The sequence shown here is derived from an EMBL/GenBank/DDBJ whole genome shotgun (WGS) entry which is preliminary data.</text>
</comment>
<evidence type="ECO:0000313" key="2">
    <source>
        <dbReference type="EMBL" id="GBP31332.1"/>
    </source>
</evidence>
<keyword evidence="3" id="KW-1185">Reference proteome</keyword>
<sequence>MHSCARAGGHGGRGGADQSREVAGHSRHSCPEINHLPAVFAVVLNLASFYEFHAAGTPATTHLVVIAIKFRRGGRDSFGP</sequence>
<organism evidence="2 3">
    <name type="scientific">Eumeta variegata</name>
    <name type="common">Bagworm moth</name>
    <name type="synonym">Eumeta japonica</name>
    <dbReference type="NCBI Taxonomy" id="151549"/>
    <lineage>
        <taxon>Eukaryota</taxon>
        <taxon>Metazoa</taxon>
        <taxon>Ecdysozoa</taxon>
        <taxon>Arthropoda</taxon>
        <taxon>Hexapoda</taxon>
        <taxon>Insecta</taxon>
        <taxon>Pterygota</taxon>
        <taxon>Neoptera</taxon>
        <taxon>Endopterygota</taxon>
        <taxon>Lepidoptera</taxon>
        <taxon>Glossata</taxon>
        <taxon>Ditrysia</taxon>
        <taxon>Tineoidea</taxon>
        <taxon>Psychidae</taxon>
        <taxon>Oiketicinae</taxon>
        <taxon>Eumeta</taxon>
    </lineage>
</organism>
<feature type="region of interest" description="Disordered" evidence="1">
    <location>
        <begin position="1"/>
        <end position="28"/>
    </location>
</feature>
<dbReference type="EMBL" id="BGZK01000245">
    <property type="protein sequence ID" value="GBP31332.1"/>
    <property type="molecule type" value="Genomic_DNA"/>
</dbReference>
<dbReference type="Proteomes" id="UP000299102">
    <property type="component" value="Unassembled WGS sequence"/>
</dbReference>
<accession>A0A4C1UZE9</accession>
<protein>
    <submittedName>
        <fullName evidence="2">Uncharacterized protein</fullName>
    </submittedName>
</protein>
<name>A0A4C1UZE9_EUMVA</name>